<evidence type="ECO:0000256" key="1">
    <source>
        <dbReference type="SAM" id="Coils"/>
    </source>
</evidence>
<evidence type="ECO:0000313" key="3">
    <source>
        <dbReference type="Proteomes" id="UP000176741"/>
    </source>
</evidence>
<feature type="coiled-coil region" evidence="1">
    <location>
        <begin position="15"/>
        <end position="64"/>
    </location>
</feature>
<organism evidence="2 3">
    <name type="scientific">Candidatus Woesebacteria bacterium RIFCSPHIGHO2_01_FULL_38_26b</name>
    <dbReference type="NCBI Taxonomy" id="1802491"/>
    <lineage>
        <taxon>Bacteria</taxon>
        <taxon>Candidatus Woeseibacteriota</taxon>
    </lineage>
</organism>
<dbReference type="AlphaFoldDB" id="A0A1F7XXZ5"/>
<name>A0A1F7XXZ5_9BACT</name>
<dbReference type="EMBL" id="MGGD01000080">
    <property type="protein sequence ID" value="OGM19135.1"/>
    <property type="molecule type" value="Genomic_DNA"/>
</dbReference>
<proteinExistence type="predicted"/>
<protein>
    <submittedName>
        <fullName evidence="2">Uncharacterized protein</fullName>
    </submittedName>
</protein>
<accession>A0A1F7XXZ5</accession>
<keyword evidence="1" id="KW-0175">Coiled coil</keyword>
<sequence length="97" mass="11447">MLTKVDLKEIRKIIREEVETEAENTKSELQSEMKMNMIRIVGELKDISSRMKNMEIKVNKIQKDLKYSVNFLDKFGLNTQKRIEGIEKHLRLEPVSP</sequence>
<gene>
    <name evidence="2" type="ORF">A2771_01370</name>
</gene>
<reference evidence="2 3" key="1">
    <citation type="journal article" date="2016" name="Nat. Commun.">
        <title>Thousands of microbial genomes shed light on interconnected biogeochemical processes in an aquifer system.</title>
        <authorList>
            <person name="Anantharaman K."/>
            <person name="Brown C.T."/>
            <person name="Hug L.A."/>
            <person name="Sharon I."/>
            <person name="Castelle C.J."/>
            <person name="Probst A.J."/>
            <person name="Thomas B.C."/>
            <person name="Singh A."/>
            <person name="Wilkins M.J."/>
            <person name="Karaoz U."/>
            <person name="Brodie E.L."/>
            <person name="Williams K.H."/>
            <person name="Hubbard S.S."/>
            <person name="Banfield J.F."/>
        </authorList>
    </citation>
    <scope>NUCLEOTIDE SEQUENCE [LARGE SCALE GENOMIC DNA]</scope>
</reference>
<dbReference type="Proteomes" id="UP000176741">
    <property type="component" value="Unassembled WGS sequence"/>
</dbReference>
<evidence type="ECO:0000313" key="2">
    <source>
        <dbReference type="EMBL" id="OGM19135.1"/>
    </source>
</evidence>
<comment type="caution">
    <text evidence="2">The sequence shown here is derived from an EMBL/GenBank/DDBJ whole genome shotgun (WGS) entry which is preliminary data.</text>
</comment>